<dbReference type="RefSeq" id="WP_252852661.1">
    <property type="nucleotide sequence ID" value="NZ_JAMXLR010000036.1"/>
</dbReference>
<reference evidence="2" key="1">
    <citation type="submission" date="2022-06" db="EMBL/GenBank/DDBJ databases">
        <title>Aeoliella straminimaris, a novel planctomycete from sediments.</title>
        <authorList>
            <person name="Vitorino I.R."/>
            <person name="Lage O.M."/>
        </authorList>
    </citation>
    <scope>NUCLEOTIDE SEQUENCE</scope>
    <source>
        <strain evidence="2">ICT_H6.2</strain>
    </source>
</reference>
<dbReference type="SUPFAM" id="SSF160631">
    <property type="entry name" value="SMI1/KNR4-like"/>
    <property type="match status" value="1"/>
</dbReference>
<feature type="domain" description="Knr4/Smi1-like" evidence="1">
    <location>
        <begin position="48"/>
        <end position="158"/>
    </location>
</feature>
<organism evidence="2 3">
    <name type="scientific">Aeoliella straminimaris</name>
    <dbReference type="NCBI Taxonomy" id="2954799"/>
    <lineage>
        <taxon>Bacteria</taxon>
        <taxon>Pseudomonadati</taxon>
        <taxon>Planctomycetota</taxon>
        <taxon>Planctomycetia</taxon>
        <taxon>Pirellulales</taxon>
        <taxon>Lacipirellulaceae</taxon>
        <taxon>Aeoliella</taxon>
    </lineage>
</organism>
<evidence type="ECO:0000313" key="3">
    <source>
        <dbReference type="Proteomes" id="UP001155241"/>
    </source>
</evidence>
<dbReference type="InterPro" id="IPR037883">
    <property type="entry name" value="Knr4/Smi1-like_sf"/>
</dbReference>
<dbReference type="Pfam" id="PF09346">
    <property type="entry name" value="SMI1_KNR4"/>
    <property type="match status" value="1"/>
</dbReference>
<evidence type="ECO:0000313" key="2">
    <source>
        <dbReference type="EMBL" id="MCO6044549.1"/>
    </source>
</evidence>
<dbReference type="InterPro" id="IPR018958">
    <property type="entry name" value="Knr4/Smi1-like_dom"/>
</dbReference>
<dbReference type="EMBL" id="JAMXLR010000036">
    <property type="protein sequence ID" value="MCO6044549.1"/>
    <property type="molecule type" value="Genomic_DNA"/>
</dbReference>
<protein>
    <submittedName>
        <fullName evidence="2">SMI1/KNR4 family protein</fullName>
    </submittedName>
</protein>
<keyword evidence="3" id="KW-1185">Reference proteome</keyword>
<dbReference type="Gene3D" id="3.40.1580.10">
    <property type="entry name" value="SMI1/KNR4-like"/>
    <property type="match status" value="1"/>
</dbReference>
<evidence type="ECO:0000259" key="1">
    <source>
        <dbReference type="SMART" id="SM00860"/>
    </source>
</evidence>
<dbReference type="SMART" id="SM00860">
    <property type="entry name" value="SMI1_KNR4"/>
    <property type="match status" value="1"/>
</dbReference>
<accession>A0A9X2JJ23</accession>
<name>A0A9X2JJ23_9BACT</name>
<proteinExistence type="predicted"/>
<dbReference type="Proteomes" id="UP001155241">
    <property type="component" value="Unassembled WGS sequence"/>
</dbReference>
<gene>
    <name evidence="2" type="ORF">NG895_11590</name>
</gene>
<comment type="caution">
    <text evidence="2">The sequence shown here is derived from an EMBL/GenBank/DDBJ whole genome shotgun (WGS) entry which is preliminary data.</text>
</comment>
<sequence>MDRDQLPLIERIVELLEERRAYREAHPITRDPFTLKPGFRAVDAYPPGASQRAIGAFEKKYNWKLPDDLRAWLRITNGAAGYLGVDTAERGSRISEIWESYPDWKKSNWIPIARDDFGNYYVALADKSTTSPVAFFEGIGSEYPRYLVGSDVLHFVLLKLLEFKDVAPGSSTSPWPFGREYVLKLDPSIEHLNIGVPLAWD</sequence>
<dbReference type="AlphaFoldDB" id="A0A9X2JJ23"/>